<reference evidence="6 7" key="1">
    <citation type="submission" date="2011-08" db="EMBL/GenBank/DDBJ databases">
        <title>The Genome Sequence of Eubacteriaceae bacterium ACC19a.</title>
        <authorList>
            <consortium name="The Broad Institute Genome Sequencing Platform"/>
            <person name="Earl A."/>
            <person name="Ward D."/>
            <person name="Feldgarden M."/>
            <person name="Gevers D."/>
            <person name="Sizova M."/>
            <person name="Hazen A."/>
            <person name="Epstein S."/>
            <person name="Young S.K."/>
            <person name="Zeng Q."/>
            <person name="Gargeya S."/>
            <person name="Fitzgerald M."/>
            <person name="Haas B."/>
            <person name="Abouelleil A."/>
            <person name="Alvarado L."/>
            <person name="Arachchi H.M."/>
            <person name="Berlin A."/>
            <person name="Brown A."/>
            <person name="Chapman S.B."/>
            <person name="Chen Z."/>
            <person name="Dunbar C."/>
            <person name="Freedman E."/>
            <person name="Gearin G."/>
            <person name="Gellesch M."/>
            <person name="Goldberg J."/>
            <person name="Griggs A."/>
            <person name="Gujja S."/>
            <person name="Heiman D."/>
            <person name="Howarth C."/>
            <person name="Larson L."/>
            <person name="Lui A."/>
            <person name="MacDonald P.J.P."/>
            <person name="Montmayeur A."/>
            <person name="Murphy C."/>
            <person name="Neiman D."/>
            <person name="Pearson M."/>
            <person name="Priest M."/>
            <person name="Roberts A."/>
            <person name="Saif S."/>
            <person name="Shea T."/>
            <person name="Shenoy N."/>
            <person name="Sisk P."/>
            <person name="Stolte C."/>
            <person name="Sykes S."/>
            <person name="Wortman J."/>
            <person name="Nusbaum C."/>
            <person name="Birren B."/>
        </authorList>
    </citation>
    <scope>NUCLEOTIDE SEQUENCE [LARGE SCALE GENOMIC DNA]</scope>
    <source>
        <strain evidence="6 7">ACC19a</strain>
    </source>
</reference>
<evidence type="ECO:0000313" key="7">
    <source>
        <dbReference type="Proteomes" id="UP000006437"/>
    </source>
</evidence>
<dbReference type="SMART" id="SM00382">
    <property type="entry name" value="AAA"/>
    <property type="match status" value="2"/>
</dbReference>
<dbReference type="CDD" id="cd03221">
    <property type="entry name" value="ABCF_EF-3"/>
    <property type="match status" value="2"/>
</dbReference>
<gene>
    <name evidence="6" type="ORF">HMPREF9629_01620</name>
</gene>
<dbReference type="Gene3D" id="3.40.50.300">
    <property type="entry name" value="P-loop containing nucleotide triphosphate hydrolases"/>
    <property type="match status" value="2"/>
</dbReference>
<keyword evidence="2" id="KW-0547">Nucleotide-binding</keyword>
<dbReference type="InterPro" id="IPR032524">
    <property type="entry name" value="ABC_tran_C"/>
</dbReference>
<dbReference type="InterPro" id="IPR017871">
    <property type="entry name" value="ABC_transporter-like_CS"/>
</dbReference>
<dbReference type="HOGENOM" id="CLU_000604_36_0_9"/>
<evidence type="ECO:0000313" key="6">
    <source>
        <dbReference type="EMBL" id="EHL15906.1"/>
    </source>
</evidence>
<dbReference type="PROSITE" id="PS00211">
    <property type="entry name" value="ABC_TRANSPORTER_1"/>
    <property type="match status" value="2"/>
</dbReference>
<dbReference type="Pfam" id="PF00005">
    <property type="entry name" value="ABC_tran"/>
    <property type="match status" value="2"/>
</dbReference>
<organism evidence="6 7">
    <name type="scientific">Peptoanaerobacter stomatis</name>
    <dbReference type="NCBI Taxonomy" id="796937"/>
    <lineage>
        <taxon>Bacteria</taxon>
        <taxon>Bacillati</taxon>
        <taxon>Bacillota</taxon>
        <taxon>Clostridia</taxon>
        <taxon>Peptostreptococcales</taxon>
        <taxon>Filifactoraceae</taxon>
        <taxon>Peptoanaerobacter</taxon>
    </lineage>
</organism>
<protein>
    <recommendedName>
        <fullName evidence="5">ABC transporter domain-containing protein</fullName>
    </recommendedName>
</protein>
<sequence>MISLSVSNLRKTYGIDLIFDNVSFAINEREKVAIVGANGAGKTTLFNIIAGIEPKDSGDIFIAKDSSLGYMSQNVNIVSDKTLIQETLSVFEDLIKLEDEIRRLEHDIAEHHMDEEKSQKLMKEYAKKTEQFVENDGYSYNSKAKGVLIGLGFDINDLDKKIDLLSGGEKSRLLLAKILLKKPSILLLDEPTNHLDMDSITWLETFLKNYDGTTLIISHDRYFLNTLTTKTIDMSNHTSKIYNYNYENYVIEKEKDEELEIKNYELNQAEIKRQKEIIDKLKAFGREKQVKRARSREKALEKMEIIQKPTKENYKSNIMFECSVKSGKDVLHINNLSKSYDTRNLFKNVNMDIYSSEKIAIIGANGTGKTTFFNILLGLENQDTGEIKYGVNVNTEYFNQERSDLNMNNTILEEIWNNYPNLKEVQIRNYLAGFLFTGDDVFKKISDLSGGEKSRVSLLKLMLSKSNFLFMDEPTNHLDIASKEVLEDAICAYNGTVLVISHDRYFLNKVPDRIFELKNGEFVEYLGNYDYMIDKKNELDQYNQFLLEKEDTITKTQLKLQKKKNKEQEIEKRKLKNEEKNILESIHKIEEEINYIDLELCKEEVYSNPEKSVEFTKQKSHKEQTLKDLYEQWENILELIEKNQD</sequence>
<dbReference type="BioCyc" id="EBAC796937-HMP:GMGH-1627-MONOMER"/>
<dbReference type="RefSeq" id="WP_009525849.1">
    <property type="nucleotide sequence ID" value="NZ_JH414557.1"/>
</dbReference>
<feature type="domain" description="ABC transporter" evidence="5">
    <location>
        <begin position="331"/>
        <end position="544"/>
    </location>
</feature>
<dbReference type="Pfam" id="PF12848">
    <property type="entry name" value="ABC_tran_Xtn"/>
    <property type="match status" value="1"/>
</dbReference>
<comment type="caution">
    <text evidence="6">The sequence shown here is derived from an EMBL/GenBank/DDBJ whole genome shotgun (WGS) entry which is preliminary data.</text>
</comment>
<evidence type="ECO:0000256" key="2">
    <source>
        <dbReference type="ARBA" id="ARBA00022741"/>
    </source>
</evidence>
<dbReference type="InterPro" id="IPR032781">
    <property type="entry name" value="ABC_tran_Xtn"/>
</dbReference>
<dbReference type="InterPro" id="IPR003593">
    <property type="entry name" value="AAA+_ATPase"/>
</dbReference>
<keyword evidence="3" id="KW-0067">ATP-binding</keyword>
<dbReference type="InterPro" id="IPR051309">
    <property type="entry name" value="ABCF_ATPase"/>
</dbReference>
<dbReference type="FunFam" id="3.40.50.300:FF:000309">
    <property type="entry name" value="ABC transporter ATP-binding protein"/>
    <property type="match status" value="1"/>
</dbReference>
<dbReference type="InterPro" id="IPR027417">
    <property type="entry name" value="P-loop_NTPase"/>
</dbReference>
<keyword evidence="1" id="KW-0677">Repeat</keyword>
<evidence type="ECO:0000256" key="1">
    <source>
        <dbReference type="ARBA" id="ARBA00022737"/>
    </source>
</evidence>
<dbReference type="Proteomes" id="UP000006437">
    <property type="component" value="Unassembled WGS sequence"/>
</dbReference>
<dbReference type="GO" id="GO:0003677">
    <property type="term" value="F:DNA binding"/>
    <property type="evidence" value="ECO:0007669"/>
    <property type="project" value="InterPro"/>
</dbReference>
<feature type="domain" description="ABC transporter" evidence="5">
    <location>
        <begin position="4"/>
        <end position="271"/>
    </location>
</feature>
<name>G9WZL9_9FIRM</name>
<dbReference type="InterPro" id="IPR003439">
    <property type="entry name" value="ABC_transporter-like_ATP-bd"/>
</dbReference>
<keyword evidence="4" id="KW-0175">Coiled coil</keyword>
<feature type="coiled-coil region" evidence="4">
    <location>
        <begin position="546"/>
        <end position="592"/>
    </location>
</feature>
<dbReference type="PANTHER" id="PTHR42855:SF2">
    <property type="entry name" value="DRUG RESISTANCE ABC TRANSPORTER,ATP-BINDING PROTEIN"/>
    <property type="match status" value="1"/>
</dbReference>
<evidence type="ECO:0000256" key="3">
    <source>
        <dbReference type="ARBA" id="ARBA00022840"/>
    </source>
</evidence>
<proteinExistence type="predicted"/>
<evidence type="ECO:0000256" key="4">
    <source>
        <dbReference type="SAM" id="Coils"/>
    </source>
</evidence>
<dbReference type="FunFam" id="3.40.50.300:FF:000011">
    <property type="entry name" value="Putative ABC transporter ATP-binding component"/>
    <property type="match status" value="1"/>
</dbReference>
<dbReference type="PATRIC" id="fig|796937.3.peg.817"/>
<dbReference type="Pfam" id="PF16326">
    <property type="entry name" value="ABC_tran_CTD"/>
    <property type="match status" value="1"/>
</dbReference>
<accession>G9WZL9</accession>
<dbReference type="SUPFAM" id="SSF52540">
    <property type="entry name" value="P-loop containing nucleoside triphosphate hydrolases"/>
    <property type="match status" value="2"/>
</dbReference>
<dbReference type="GO" id="GO:0016887">
    <property type="term" value="F:ATP hydrolysis activity"/>
    <property type="evidence" value="ECO:0007669"/>
    <property type="project" value="InterPro"/>
</dbReference>
<dbReference type="PROSITE" id="PS50893">
    <property type="entry name" value="ABC_TRANSPORTER_2"/>
    <property type="match status" value="2"/>
</dbReference>
<dbReference type="EMBL" id="AFZE01000008">
    <property type="protein sequence ID" value="EHL15906.1"/>
    <property type="molecule type" value="Genomic_DNA"/>
</dbReference>
<dbReference type="GO" id="GO:0005524">
    <property type="term" value="F:ATP binding"/>
    <property type="evidence" value="ECO:0007669"/>
    <property type="project" value="UniProtKB-KW"/>
</dbReference>
<dbReference type="PANTHER" id="PTHR42855">
    <property type="entry name" value="ABC TRANSPORTER ATP-BINDING SUBUNIT"/>
    <property type="match status" value="1"/>
</dbReference>
<dbReference type="AlphaFoldDB" id="G9WZL9"/>
<evidence type="ECO:0000259" key="5">
    <source>
        <dbReference type="PROSITE" id="PS50893"/>
    </source>
</evidence>